<keyword evidence="2" id="KW-0946">Virion</keyword>
<evidence type="ECO:0000313" key="4">
    <source>
        <dbReference type="EMBL" id="ATW61301.1"/>
    </source>
</evidence>
<comment type="subcellular location">
    <subcellularLocation>
        <location evidence="1">Virion</location>
    </subcellularLocation>
</comment>
<protein>
    <submittedName>
        <fullName evidence="4">Minor tail protein</fullName>
    </submittedName>
</protein>
<dbReference type="InterPro" id="IPR030392">
    <property type="entry name" value="S74_ICA"/>
</dbReference>
<dbReference type="Pfam" id="PF13884">
    <property type="entry name" value="Peptidase_S74"/>
    <property type="match status" value="1"/>
</dbReference>
<name>A0A2H4PGD9_9CAUD</name>
<evidence type="ECO:0000256" key="1">
    <source>
        <dbReference type="ARBA" id="ARBA00004328"/>
    </source>
</evidence>
<dbReference type="GO" id="GO:0098015">
    <property type="term" value="C:virus tail"/>
    <property type="evidence" value="ECO:0007669"/>
    <property type="project" value="UniProtKB-KW"/>
</dbReference>
<keyword evidence="5" id="KW-1185">Reference proteome</keyword>
<accession>A0A2H4PGD9</accession>
<sequence>MAQTSYPFDAQSVTETQYSAYFRELQDSGVVGSSSGTALKVTSAGTSTSLSVAIGAAVVRGHFYNNDSVATVTIAAADTAARTDLVVLKLDPAANSILLTVRKGTAGQGVPVPEQTATGNYELVLAQVAVGASVTSISAASVTDVRTFVGNRVRSWTTATRPATADARVGMLGYNTTTLAWEFWNGTAWTNLVQSVDWGSLSNKPGTFPPDAHTHDYTTLTNKPTTFPPSSHTHDWSQIVNEPATFPPSTHSHTWASITSKPTTFTPSTHYHGQYLEAGDTISWANGTKKAHSNSVSDGGPYYAVWVEGSGVFARNTSSIRFKENVRDYPIDPAKVLALRPVIYDRKLEEGKTSRRTDEFGLIAEEVYEQIPEIVNILDGEVDGLRYDLLPVAMITVLQDQQARIERLEKLVEELSK</sequence>
<proteinExistence type="predicted"/>
<organism evidence="4 5">
    <name type="scientific">Streptomyces phage Alsaber</name>
    <dbReference type="NCBI Taxonomy" id="2053672"/>
    <lineage>
        <taxon>Viruses</taxon>
        <taxon>Duplodnaviria</taxon>
        <taxon>Heunggongvirae</taxon>
        <taxon>Uroviricota</taxon>
        <taxon>Caudoviricetes</taxon>
        <taxon>Arquatrovirinae</taxon>
        <taxon>Camvirus</taxon>
        <taxon>Camvirus alsaber</taxon>
    </lineage>
</organism>
<reference evidence="4 5" key="1">
    <citation type="submission" date="2017-10" db="EMBL/GenBank/DDBJ databases">
        <authorList>
            <person name="Sulaiman A."/>
            <person name="Sivoravong A."/>
            <person name="Swapan B."/>
            <person name="Layton S.R."/>
            <person name="Kim T."/>
            <person name="Hughes L.E."/>
            <person name="Garlena R.A."/>
            <person name="Russell D.A."/>
            <person name="Pope W.H."/>
            <person name="Jacobs-Sera D."/>
            <person name="Hendrix R.W."/>
            <person name="Hatfull G.F."/>
        </authorList>
    </citation>
    <scope>NUCLEOTIDE SEQUENCE [LARGE SCALE GENOMIC DNA]</scope>
</reference>
<feature type="domain" description="Peptidase S74" evidence="3">
    <location>
        <begin position="318"/>
        <end position="412"/>
    </location>
</feature>
<keyword evidence="2" id="KW-1227">Viral tail protein</keyword>
<evidence type="ECO:0000256" key="2">
    <source>
        <dbReference type="ARBA" id="ARBA00022732"/>
    </source>
</evidence>
<dbReference type="Proteomes" id="UP000240486">
    <property type="component" value="Segment"/>
</dbReference>
<evidence type="ECO:0000313" key="5">
    <source>
        <dbReference type="Proteomes" id="UP000240486"/>
    </source>
</evidence>
<gene>
    <name evidence="4" type="ORF">SEA_ALSABER_26</name>
</gene>
<dbReference type="EMBL" id="MG298964">
    <property type="protein sequence ID" value="ATW61301.1"/>
    <property type="molecule type" value="Genomic_DNA"/>
</dbReference>
<evidence type="ECO:0000259" key="3">
    <source>
        <dbReference type="PROSITE" id="PS51688"/>
    </source>
</evidence>
<dbReference type="PROSITE" id="PS51688">
    <property type="entry name" value="ICA"/>
    <property type="match status" value="1"/>
</dbReference>